<dbReference type="InterPro" id="IPR056884">
    <property type="entry name" value="NPHP3-like_N"/>
</dbReference>
<dbReference type="Pfam" id="PF24883">
    <property type="entry name" value="NPHP3_N"/>
    <property type="match status" value="1"/>
</dbReference>
<feature type="repeat" description="ANK" evidence="2">
    <location>
        <begin position="750"/>
        <end position="782"/>
    </location>
</feature>
<feature type="repeat" description="ANK" evidence="2">
    <location>
        <begin position="783"/>
        <end position="815"/>
    </location>
</feature>
<feature type="domain" description="Nephrocystin 3-like N-terminal" evidence="3">
    <location>
        <begin position="207"/>
        <end position="372"/>
    </location>
</feature>
<keyword evidence="1" id="KW-0677">Repeat</keyword>
<dbReference type="AlphaFoldDB" id="A0A4Q4MM24"/>
<sequence length="890" mass="98784">MAEIVGTVASVTQLVQLSGALLAGGYSFLSKVGRAPSEIRGLLTETAAVNSLLAQLQQIADSVPKNASDDALQALERVGVFQECQTILKSIEKALAKCEQVNGQDARNLGKKLMWPFKEKETKDALQRLHHMRGLLANAIDANSASAVRRIEVGQALLSDEMREVSRHLSTQTNCEEARKVVSWVSSTPSDGAHISLASALSRHIPGTGTWLLRSKQFQDWKNSEIGTMWITGLPGSGKTLLCASIIRDIQQLCAETTAVVYFFCDHRDRTKTTHENFAASIVRQMMEASSLCLEQGRALYKEKSKEGSRPCHKDEYIPLICSSVENLKEVFVIVDALDESTQGDAIAQSLVKIHDSGRKAGCHIRVLLTSRFDARIQGRYPTLAMTHVVLAENMRSDIQHYVNEELRLRLAKGVLKVRNDNILPAIQQCALLRAGTILQARLQIDYLCTAKSDKEIKNMIQRLPNGLGYTYQTLLCGIAMRYPTRIVEVQKLFRCLVTAAEPLTACELSEVLAMEPDERDLDHDAVATDPFDALEPISALVRIEGMGALRSVVKLCHYSFQEYLCSHAIQQSPAHLFHIDKEEAHAWMTGLCLQYLTLNAFDMPIEYGLDLGSNNSYAFRRYAAANWFKHAMMAENYWLLRNASIPFLGFFVDAGEGPPCYKRWQDLVANTYFDADFIDYSPICICIWLQLNGIAISLIHQLPSLDHNFENGLTCLAVAAKENNLYMTNYLLHHGANPNKPTSEPDFPKAMTPIHFAAEYCALEVLETLLEHGADPHIPSTSGATPFYRACRGGNLDIVKRLKGCGCDINVRTWDNWTPMIEAVENDHESIVDILIEWDADVSTVTEDGTTALSIAEALGQLTIVGKFKCAISGLQETMPNASPETCRE</sequence>
<feature type="repeat" description="ANK" evidence="2">
    <location>
        <begin position="712"/>
        <end position="744"/>
    </location>
</feature>
<dbReference type="Gene3D" id="1.25.40.20">
    <property type="entry name" value="Ankyrin repeat-containing domain"/>
    <property type="match status" value="1"/>
</dbReference>
<evidence type="ECO:0000313" key="5">
    <source>
        <dbReference type="Proteomes" id="UP000292402"/>
    </source>
</evidence>
<dbReference type="PANTHER" id="PTHR10039">
    <property type="entry name" value="AMELOGENIN"/>
    <property type="match status" value="1"/>
</dbReference>
<dbReference type="Proteomes" id="UP000292402">
    <property type="component" value="Unassembled WGS sequence"/>
</dbReference>
<dbReference type="InterPro" id="IPR002110">
    <property type="entry name" value="Ankyrin_rpt"/>
</dbReference>
<dbReference type="EMBL" id="PDXA01000011">
    <property type="protein sequence ID" value="RYN53791.1"/>
    <property type="molecule type" value="Genomic_DNA"/>
</dbReference>
<dbReference type="SMART" id="SM00248">
    <property type="entry name" value="ANK"/>
    <property type="match status" value="4"/>
</dbReference>
<dbReference type="Gene3D" id="3.40.50.300">
    <property type="entry name" value="P-loop containing nucleotide triphosphate hydrolases"/>
    <property type="match status" value="1"/>
</dbReference>
<dbReference type="PANTHER" id="PTHR10039:SF16">
    <property type="entry name" value="GPI INOSITOL-DEACYLASE"/>
    <property type="match status" value="1"/>
</dbReference>
<organism evidence="4 5">
    <name type="scientific">Alternaria tenuissima</name>
    <dbReference type="NCBI Taxonomy" id="119927"/>
    <lineage>
        <taxon>Eukaryota</taxon>
        <taxon>Fungi</taxon>
        <taxon>Dikarya</taxon>
        <taxon>Ascomycota</taxon>
        <taxon>Pezizomycotina</taxon>
        <taxon>Dothideomycetes</taxon>
        <taxon>Pleosporomycetidae</taxon>
        <taxon>Pleosporales</taxon>
        <taxon>Pleosporineae</taxon>
        <taxon>Pleosporaceae</taxon>
        <taxon>Alternaria</taxon>
        <taxon>Alternaria sect. Alternaria</taxon>
        <taxon>Alternaria alternata complex</taxon>
    </lineage>
</organism>
<dbReference type="PROSITE" id="PS50297">
    <property type="entry name" value="ANK_REP_REGION"/>
    <property type="match status" value="3"/>
</dbReference>
<feature type="repeat" description="ANK" evidence="2">
    <location>
        <begin position="816"/>
        <end position="848"/>
    </location>
</feature>
<gene>
    <name evidence="4" type="ORF">AA0114_g4309</name>
</gene>
<evidence type="ECO:0000259" key="3">
    <source>
        <dbReference type="Pfam" id="PF24883"/>
    </source>
</evidence>
<protein>
    <recommendedName>
        <fullName evidence="3">Nephrocystin 3-like N-terminal domain-containing protein</fullName>
    </recommendedName>
</protein>
<reference evidence="5" key="1">
    <citation type="journal article" date="2019" name="bioRxiv">
        <title>Genomics, evolutionary history and diagnostics of the Alternaria alternata species group including apple and Asian pear pathotypes.</title>
        <authorList>
            <person name="Armitage A.D."/>
            <person name="Cockerton H.M."/>
            <person name="Sreenivasaprasad S."/>
            <person name="Woodhall J.W."/>
            <person name="Lane C.R."/>
            <person name="Harrison R.J."/>
            <person name="Clarkson J.P."/>
        </authorList>
    </citation>
    <scope>NUCLEOTIDE SEQUENCE [LARGE SCALE GENOMIC DNA]</scope>
    <source>
        <strain evidence="5">FERA 1082</strain>
    </source>
</reference>
<keyword evidence="2" id="KW-0040">ANK repeat</keyword>
<evidence type="ECO:0000256" key="1">
    <source>
        <dbReference type="ARBA" id="ARBA00022737"/>
    </source>
</evidence>
<dbReference type="PROSITE" id="PS50088">
    <property type="entry name" value="ANK_REPEAT"/>
    <property type="match status" value="4"/>
</dbReference>
<comment type="caution">
    <text evidence="4">The sequence shown here is derived from an EMBL/GenBank/DDBJ whole genome shotgun (WGS) entry which is preliminary data.</text>
</comment>
<dbReference type="InterPro" id="IPR027417">
    <property type="entry name" value="P-loop_NTPase"/>
</dbReference>
<dbReference type="SUPFAM" id="SSF52540">
    <property type="entry name" value="P-loop containing nucleoside triphosphate hydrolases"/>
    <property type="match status" value="1"/>
</dbReference>
<evidence type="ECO:0000313" key="4">
    <source>
        <dbReference type="EMBL" id="RYN53791.1"/>
    </source>
</evidence>
<name>A0A4Q4MM24_9PLEO</name>
<dbReference type="Pfam" id="PF12796">
    <property type="entry name" value="Ank_2"/>
    <property type="match status" value="2"/>
</dbReference>
<dbReference type="SUPFAM" id="SSF48403">
    <property type="entry name" value="Ankyrin repeat"/>
    <property type="match status" value="1"/>
</dbReference>
<accession>A0A4Q4MM24</accession>
<proteinExistence type="predicted"/>
<evidence type="ECO:0000256" key="2">
    <source>
        <dbReference type="PROSITE-ProRule" id="PRU00023"/>
    </source>
</evidence>
<dbReference type="InterPro" id="IPR036770">
    <property type="entry name" value="Ankyrin_rpt-contain_sf"/>
</dbReference>